<dbReference type="RefSeq" id="WP_188619346.1">
    <property type="nucleotide sequence ID" value="NZ_BMJE01000001.1"/>
</dbReference>
<organism evidence="1 2">
    <name type="scientific">Flavobacterium suaedae</name>
    <dbReference type="NCBI Taxonomy" id="1767027"/>
    <lineage>
        <taxon>Bacteria</taxon>
        <taxon>Pseudomonadati</taxon>
        <taxon>Bacteroidota</taxon>
        <taxon>Flavobacteriia</taxon>
        <taxon>Flavobacteriales</taxon>
        <taxon>Flavobacteriaceae</taxon>
        <taxon>Flavobacterium</taxon>
    </lineage>
</organism>
<sequence length="150" mass="17716">MKKLFFTIPILIATLTISCKTNKPNFKEPNTTNKELADSSIKNDTVRIANDDIEYEIIIIDPGFTGWLASTARPRGYYEQPYLEVKNRQWVTEWNIRAQNPLKYGNLYQMQIDYRPNIDYGYEVNYLLYNYLVYFQISNNQNFTGVVPQY</sequence>
<dbReference type="InterPro" id="IPR046144">
    <property type="entry name" value="DUF6146"/>
</dbReference>
<reference evidence="2" key="1">
    <citation type="journal article" date="2019" name="Int. J. Syst. Evol. Microbiol.">
        <title>The Global Catalogue of Microorganisms (GCM) 10K type strain sequencing project: providing services to taxonomists for standard genome sequencing and annotation.</title>
        <authorList>
            <consortium name="The Broad Institute Genomics Platform"/>
            <consortium name="The Broad Institute Genome Sequencing Center for Infectious Disease"/>
            <person name="Wu L."/>
            <person name="Ma J."/>
        </authorList>
    </citation>
    <scope>NUCLEOTIDE SEQUENCE [LARGE SCALE GENOMIC DNA]</scope>
    <source>
        <strain evidence="2">CGMCC 1.15461</strain>
    </source>
</reference>
<name>A0ABQ1JD53_9FLAO</name>
<gene>
    <name evidence="1" type="ORF">GCM10007424_01840</name>
</gene>
<proteinExistence type="predicted"/>
<protein>
    <recommendedName>
        <fullName evidence="3">Lipoprotein</fullName>
    </recommendedName>
</protein>
<dbReference type="EMBL" id="BMJE01000001">
    <property type="protein sequence ID" value="GGB65549.1"/>
    <property type="molecule type" value="Genomic_DNA"/>
</dbReference>
<keyword evidence="2" id="KW-1185">Reference proteome</keyword>
<comment type="caution">
    <text evidence="1">The sequence shown here is derived from an EMBL/GenBank/DDBJ whole genome shotgun (WGS) entry which is preliminary data.</text>
</comment>
<dbReference type="Proteomes" id="UP000615760">
    <property type="component" value="Unassembled WGS sequence"/>
</dbReference>
<dbReference type="PROSITE" id="PS51257">
    <property type="entry name" value="PROKAR_LIPOPROTEIN"/>
    <property type="match status" value="1"/>
</dbReference>
<dbReference type="Pfam" id="PF19643">
    <property type="entry name" value="DUF6146"/>
    <property type="match status" value="1"/>
</dbReference>
<evidence type="ECO:0008006" key="3">
    <source>
        <dbReference type="Google" id="ProtNLM"/>
    </source>
</evidence>
<evidence type="ECO:0000313" key="1">
    <source>
        <dbReference type="EMBL" id="GGB65549.1"/>
    </source>
</evidence>
<accession>A0ABQ1JD53</accession>
<evidence type="ECO:0000313" key="2">
    <source>
        <dbReference type="Proteomes" id="UP000615760"/>
    </source>
</evidence>